<keyword evidence="3" id="KW-1185">Reference proteome</keyword>
<reference evidence="2 3" key="1">
    <citation type="journal article" date="2018" name="Evol. Lett.">
        <title>Horizontal gene cluster transfer increased hallucinogenic mushroom diversity.</title>
        <authorList>
            <person name="Reynolds H.T."/>
            <person name="Vijayakumar V."/>
            <person name="Gluck-Thaler E."/>
            <person name="Korotkin H.B."/>
            <person name="Matheny P.B."/>
            <person name="Slot J.C."/>
        </authorList>
    </citation>
    <scope>NUCLEOTIDE SEQUENCE [LARGE SCALE GENOMIC DNA]</scope>
    <source>
        <strain evidence="2 3">2629</strain>
    </source>
</reference>
<sequence>KEITEFAIANGVLRGSYGGKKDEVVGDGREVEPNPSAADEGLRALVQTTKCRRRVTTKAYRNITSDAPSVCCDICNPVLLNRTRPGPPIPKTRQVAVKKAAVCDPLKWAIYKWRTDTHQRDFPDAMHGPSALLPDSLILSLSSMGPVTEEGLKRALDNQWIFYSRYRDELLTVIQNIPAAAYLTVDSTQTTQKKTNKRKAQEISTGFGVKVVDKHVEVVDAGGCQKKTNKRKAQEISTGSGVKIVDKQIGKHVEVVDAGGCQPSISPSSMPITPAMPRATPIFTYPSTPMSRTGSFFSTPTTTPYGGYAWPYSYPMTYSTSSSTPTQTSSSPAVIYPGQYYQSGYFGATYPVYSMGRQTSDNSQPSLSSSSSTNPVLSGSNLYNINKK</sequence>
<comment type="caution">
    <text evidence="2">The sequence shown here is derived from an EMBL/GenBank/DDBJ whole genome shotgun (WGS) entry which is preliminary data.</text>
</comment>
<accession>A0A409YLU5</accession>
<feature type="region of interest" description="Disordered" evidence="1">
    <location>
        <begin position="357"/>
        <end position="388"/>
    </location>
</feature>
<gene>
    <name evidence="2" type="ORF">CVT24_008303</name>
</gene>
<dbReference type="OrthoDB" id="10261556at2759"/>
<evidence type="ECO:0000313" key="3">
    <source>
        <dbReference type="Proteomes" id="UP000284842"/>
    </source>
</evidence>
<protein>
    <submittedName>
        <fullName evidence="2">Uncharacterized protein</fullName>
    </submittedName>
</protein>
<evidence type="ECO:0000313" key="2">
    <source>
        <dbReference type="EMBL" id="PPR03992.1"/>
    </source>
</evidence>
<dbReference type="Proteomes" id="UP000284842">
    <property type="component" value="Unassembled WGS sequence"/>
</dbReference>
<organism evidence="2 3">
    <name type="scientific">Panaeolus cyanescens</name>
    <dbReference type="NCBI Taxonomy" id="181874"/>
    <lineage>
        <taxon>Eukaryota</taxon>
        <taxon>Fungi</taxon>
        <taxon>Dikarya</taxon>
        <taxon>Basidiomycota</taxon>
        <taxon>Agaricomycotina</taxon>
        <taxon>Agaricomycetes</taxon>
        <taxon>Agaricomycetidae</taxon>
        <taxon>Agaricales</taxon>
        <taxon>Agaricineae</taxon>
        <taxon>Galeropsidaceae</taxon>
        <taxon>Panaeolus</taxon>
    </lineage>
</organism>
<feature type="compositionally biased region" description="Low complexity" evidence="1">
    <location>
        <begin position="358"/>
        <end position="380"/>
    </location>
</feature>
<dbReference type="AlphaFoldDB" id="A0A409YLU5"/>
<evidence type="ECO:0000256" key="1">
    <source>
        <dbReference type="SAM" id="MobiDB-lite"/>
    </source>
</evidence>
<dbReference type="InParanoid" id="A0A409YLU5"/>
<name>A0A409YLU5_9AGAR</name>
<feature type="non-terminal residue" evidence="2">
    <location>
        <position position="1"/>
    </location>
</feature>
<proteinExistence type="predicted"/>
<dbReference type="EMBL" id="NHTK01001000">
    <property type="protein sequence ID" value="PPR03992.1"/>
    <property type="molecule type" value="Genomic_DNA"/>
</dbReference>